<feature type="signal peptide" evidence="1">
    <location>
        <begin position="1"/>
        <end position="26"/>
    </location>
</feature>
<accession>A0A2K8JS91</accession>
<proteinExistence type="evidence at transcript level"/>
<evidence type="ECO:0000313" key="2">
    <source>
        <dbReference type="EMBL" id="ATU82802.1"/>
    </source>
</evidence>
<reference evidence="2" key="1">
    <citation type="submission" date="2016-10" db="EMBL/GenBank/DDBJ databases">
        <title>The assassin bug Pristhesancus plagipennis produces two different types of venom.</title>
        <authorList>
            <person name="Walker A.A."/>
            <person name="Herzig V."/>
            <person name="Jin J."/>
            <person name="Fry B.G."/>
            <person name="King G.F."/>
        </authorList>
    </citation>
    <scope>NUCLEOTIDE SEQUENCE</scope>
    <source>
        <tissue evidence="2">Venom/labial glands</tissue>
    </source>
</reference>
<name>A0A2K8JS91_PRIPG</name>
<sequence>MSFLTIFFSVILLWSCVCVCVVTCYGHLNPRGILYCNECIVMKRDHQVRNVLLLM</sequence>
<keyword evidence="1" id="KW-0732">Signal</keyword>
<evidence type="ECO:0000256" key="1">
    <source>
        <dbReference type="SAM" id="SignalP"/>
    </source>
</evidence>
<feature type="chain" id="PRO_5014622790" evidence="1">
    <location>
        <begin position="27"/>
        <end position="55"/>
    </location>
</feature>
<dbReference type="EMBL" id="KY031051">
    <property type="protein sequence ID" value="ATU82802.1"/>
    <property type="molecule type" value="mRNA"/>
</dbReference>
<protein>
    <submittedName>
        <fullName evidence="2">Uncharacterized protein</fullName>
    </submittedName>
</protein>
<organism evidence="2">
    <name type="scientific">Pristhesancus plagipennis</name>
    <name type="common">Common assassin bug</name>
    <dbReference type="NCBI Taxonomy" id="1955184"/>
    <lineage>
        <taxon>Eukaryota</taxon>
        <taxon>Metazoa</taxon>
        <taxon>Ecdysozoa</taxon>
        <taxon>Arthropoda</taxon>
        <taxon>Hexapoda</taxon>
        <taxon>Insecta</taxon>
        <taxon>Pterygota</taxon>
        <taxon>Neoptera</taxon>
        <taxon>Paraneoptera</taxon>
        <taxon>Hemiptera</taxon>
        <taxon>Heteroptera</taxon>
        <taxon>Panheteroptera</taxon>
        <taxon>Cimicomorpha</taxon>
        <taxon>Reduviidae</taxon>
        <taxon>Harpactorinae</taxon>
        <taxon>Harpactorini</taxon>
        <taxon>Pristhesancus</taxon>
    </lineage>
</organism>
<dbReference type="AlphaFoldDB" id="A0A2K8JS91"/>